<name>A0A081LDW3_9BACI</name>
<dbReference type="Pfam" id="PF02557">
    <property type="entry name" value="VanY"/>
    <property type="match status" value="1"/>
</dbReference>
<dbReference type="InterPro" id="IPR009045">
    <property type="entry name" value="Zn_M74/Hedgehog-like"/>
</dbReference>
<dbReference type="PANTHER" id="PTHR34385">
    <property type="entry name" value="D-ALANYL-D-ALANINE CARBOXYPEPTIDASE"/>
    <property type="match status" value="1"/>
</dbReference>
<feature type="domain" description="D-alanyl-D-alanine carboxypeptidase-like core" evidence="3">
    <location>
        <begin position="124"/>
        <end position="253"/>
    </location>
</feature>
<dbReference type="OrthoDB" id="9792074at2"/>
<dbReference type="PROSITE" id="PS51257">
    <property type="entry name" value="PROKAR_LIPOPROTEIN"/>
    <property type="match status" value="1"/>
</dbReference>
<evidence type="ECO:0000259" key="3">
    <source>
        <dbReference type="Pfam" id="PF02557"/>
    </source>
</evidence>
<dbReference type="GO" id="GO:0006508">
    <property type="term" value="P:proteolysis"/>
    <property type="evidence" value="ECO:0007669"/>
    <property type="project" value="InterPro"/>
</dbReference>
<dbReference type="Proteomes" id="UP000028091">
    <property type="component" value="Unassembled WGS sequence"/>
</dbReference>
<dbReference type="GO" id="GO:0008233">
    <property type="term" value="F:peptidase activity"/>
    <property type="evidence" value="ECO:0007669"/>
    <property type="project" value="InterPro"/>
</dbReference>
<dbReference type="InterPro" id="IPR003709">
    <property type="entry name" value="VanY-like_core_dom"/>
</dbReference>
<dbReference type="AlphaFoldDB" id="A0A081LDW3"/>
<dbReference type="CDD" id="cd14852">
    <property type="entry name" value="LD-carboxypeptidase"/>
    <property type="match status" value="1"/>
</dbReference>
<comment type="caution">
    <text evidence="4">The sequence shown here is derived from an EMBL/GenBank/DDBJ whole genome shotgun (WGS) entry which is preliminary data.</text>
</comment>
<accession>A0A081LDW3</accession>
<reference evidence="4 5" key="1">
    <citation type="submission" date="2012-09" db="EMBL/GenBank/DDBJ databases">
        <title>Genome Sequence of Bacillus sp. DW5-4.</title>
        <authorList>
            <person name="Lai Q."/>
            <person name="Liu Y."/>
            <person name="Shao Z."/>
        </authorList>
    </citation>
    <scope>NUCLEOTIDE SEQUENCE [LARGE SCALE GENOMIC DNA]</scope>
    <source>
        <strain evidence="4 5">DW5-4</strain>
    </source>
</reference>
<dbReference type="eggNOG" id="COG1876">
    <property type="taxonomic scope" value="Bacteria"/>
</dbReference>
<dbReference type="InterPro" id="IPR052179">
    <property type="entry name" value="DD-CPase-like"/>
</dbReference>
<protein>
    <submittedName>
        <fullName evidence="4">Peptidase M15</fullName>
    </submittedName>
</protein>
<sequence length="276" mass="30947">MKKSYKILSIASILGLTAALSGCQLLDQKSGTSESSKTNEQKNTTSSTSQQNSNDTADSSNQELTLKSEYFNDIKVVSGLKTIQNPANVLALVNKEYALPGTYKPSDLVVPKVEFSFSEDIEKRYIRKEAAEALEKLFKGAKKENFELAAVSGYRSYDRQKVIFDSEVKLKGKEKAQEAVALPGESEHQTGLAMDISSKSAGFEISEKFGETPDGKWVAKNAYQYGFIIRYPKGKEDITKYEYEPWHLRYVGKEAAKAMHDHDLTFEEYMNKVKKI</sequence>
<keyword evidence="2" id="KW-0732">Signal</keyword>
<feature type="region of interest" description="Disordered" evidence="1">
    <location>
        <begin position="29"/>
        <end position="61"/>
    </location>
</feature>
<feature type="compositionally biased region" description="Low complexity" evidence="1">
    <location>
        <begin position="35"/>
        <end position="54"/>
    </location>
</feature>
<dbReference type="InterPro" id="IPR058193">
    <property type="entry name" value="VanY/YodJ_core_dom"/>
</dbReference>
<evidence type="ECO:0000313" key="5">
    <source>
        <dbReference type="Proteomes" id="UP000028091"/>
    </source>
</evidence>
<dbReference type="SUPFAM" id="SSF55166">
    <property type="entry name" value="Hedgehog/DD-peptidase"/>
    <property type="match status" value="1"/>
</dbReference>
<dbReference type="PANTHER" id="PTHR34385:SF1">
    <property type="entry name" value="PEPTIDOGLYCAN L-ALANYL-D-GLUTAMATE ENDOPEPTIDASE CWLK"/>
    <property type="match status" value="1"/>
</dbReference>
<evidence type="ECO:0000313" key="4">
    <source>
        <dbReference type="EMBL" id="KEP27439.1"/>
    </source>
</evidence>
<evidence type="ECO:0000256" key="1">
    <source>
        <dbReference type="SAM" id="MobiDB-lite"/>
    </source>
</evidence>
<dbReference type="RefSeq" id="WP_034319187.1">
    <property type="nucleotide sequence ID" value="NZ_JAVIKA010000003.1"/>
</dbReference>
<keyword evidence="5" id="KW-1185">Reference proteome</keyword>
<feature type="signal peptide" evidence="2">
    <location>
        <begin position="1"/>
        <end position="21"/>
    </location>
</feature>
<dbReference type="EMBL" id="JOTP01000004">
    <property type="protein sequence ID" value="KEP27439.1"/>
    <property type="molecule type" value="Genomic_DNA"/>
</dbReference>
<feature type="chain" id="PRO_5039705641" evidence="2">
    <location>
        <begin position="22"/>
        <end position="276"/>
    </location>
</feature>
<dbReference type="Gene3D" id="3.30.1380.10">
    <property type="match status" value="1"/>
</dbReference>
<evidence type="ECO:0000256" key="2">
    <source>
        <dbReference type="SAM" id="SignalP"/>
    </source>
</evidence>
<proteinExistence type="predicted"/>
<organism evidence="4 5">
    <name type="scientific">Bacillus zhangzhouensis</name>
    <dbReference type="NCBI Taxonomy" id="1178540"/>
    <lineage>
        <taxon>Bacteria</taxon>
        <taxon>Bacillati</taxon>
        <taxon>Bacillota</taxon>
        <taxon>Bacilli</taxon>
        <taxon>Bacillales</taxon>
        <taxon>Bacillaceae</taxon>
        <taxon>Bacillus</taxon>
    </lineage>
</organism>
<gene>
    <name evidence="4" type="ORF">BA70_14015</name>
</gene>